<proteinExistence type="predicted"/>
<dbReference type="AlphaFoldDB" id="A0A9N9E0C1"/>
<organism evidence="1 2">
    <name type="scientific">Ambispora gerdemannii</name>
    <dbReference type="NCBI Taxonomy" id="144530"/>
    <lineage>
        <taxon>Eukaryota</taxon>
        <taxon>Fungi</taxon>
        <taxon>Fungi incertae sedis</taxon>
        <taxon>Mucoromycota</taxon>
        <taxon>Glomeromycotina</taxon>
        <taxon>Glomeromycetes</taxon>
        <taxon>Archaeosporales</taxon>
        <taxon>Ambisporaceae</taxon>
        <taxon>Ambispora</taxon>
    </lineage>
</organism>
<protein>
    <submittedName>
        <fullName evidence="1">9737_t:CDS:1</fullName>
    </submittedName>
</protein>
<evidence type="ECO:0000313" key="1">
    <source>
        <dbReference type="EMBL" id="CAG8659236.1"/>
    </source>
</evidence>
<name>A0A9N9E0C1_9GLOM</name>
<comment type="caution">
    <text evidence="1">The sequence shown here is derived from an EMBL/GenBank/DDBJ whole genome shotgun (WGS) entry which is preliminary data.</text>
</comment>
<dbReference type="EMBL" id="CAJVPL010005586">
    <property type="protein sequence ID" value="CAG8659236.1"/>
    <property type="molecule type" value="Genomic_DNA"/>
</dbReference>
<feature type="non-terminal residue" evidence="1">
    <location>
        <position position="52"/>
    </location>
</feature>
<accession>A0A9N9E0C1</accession>
<gene>
    <name evidence="1" type="ORF">AGERDE_LOCUS11733</name>
</gene>
<keyword evidence="2" id="KW-1185">Reference proteome</keyword>
<dbReference type="Proteomes" id="UP000789831">
    <property type="component" value="Unassembled WGS sequence"/>
</dbReference>
<evidence type="ECO:0000313" key="2">
    <source>
        <dbReference type="Proteomes" id="UP000789831"/>
    </source>
</evidence>
<sequence>NLLNRSTKQIKVSTVEDVIFREEIDTVVKEQAMIREEIEIITEKDIEVTNIE</sequence>
<feature type="non-terminal residue" evidence="1">
    <location>
        <position position="1"/>
    </location>
</feature>
<reference evidence="1" key="1">
    <citation type="submission" date="2021-06" db="EMBL/GenBank/DDBJ databases">
        <authorList>
            <person name="Kallberg Y."/>
            <person name="Tangrot J."/>
            <person name="Rosling A."/>
        </authorList>
    </citation>
    <scope>NUCLEOTIDE SEQUENCE</scope>
    <source>
        <strain evidence="1">MT106</strain>
    </source>
</reference>